<dbReference type="EMBL" id="JAOQJV010000003">
    <property type="protein sequence ID" value="MCU6699505.1"/>
    <property type="molecule type" value="Genomic_DNA"/>
</dbReference>
<dbReference type="Proteomes" id="UP001207605">
    <property type="component" value="Unassembled WGS sequence"/>
</dbReference>
<keyword evidence="3" id="KW-1185">Reference proteome</keyword>
<evidence type="ECO:0000313" key="2">
    <source>
        <dbReference type="EMBL" id="MCU6699505.1"/>
    </source>
</evidence>
<evidence type="ECO:0008006" key="4">
    <source>
        <dbReference type="Google" id="ProtNLM"/>
    </source>
</evidence>
<evidence type="ECO:0000256" key="1">
    <source>
        <dbReference type="SAM" id="MobiDB-lite"/>
    </source>
</evidence>
<accession>A0ABT2S5G1</accession>
<organism evidence="2 3">
    <name type="scientific">Dorea ammoniilytica</name>
    <dbReference type="NCBI Taxonomy" id="2981788"/>
    <lineage>
        <taxon>Bacteria</taxon>
        <taxon>Bacillati</taxon>
        <taxon>Bacillota</taxon>
        <taxon>Clostridia</taxon>
        <taxon>Lachnospirales</taxon>
        <taxon>Lachnospiraceae</taxon>
        <taxon>Dorea</taxon>
    </lineage>
</organism>
<feature type="region of interest" description="Disordered" evidence="1">
    <location>
        <begin position="43"/>
        <end position="83"/>
    </location>
</feature>
<name>A0ABT2S5G1_9FIRM</name>
<feature type="compositionally biased region" description="Basic and acidic residues" evidence="1">
    <location>
        <begin position="43"/>
        <end position="62"/>
    </location>
</feature>
<comment type="caution">
    <text evidence="2">The sequence shown here is derived from an EMBL/GenBank/DDBJ whole genome shotgun (WGS) entry which is preliminary data.</text>
</comment>
<dbReference type="RefSeq" id="WP_262581075.1">
    <property type="nucleotide sequence ID" value="NZ_JAOQJV010000003.1"/>
</dbReference>
<feature type="compositionally biased region" description="Low complexity" evidence="1">
    <location>
        <begin position="63"/>
        <end position="72"/>
    </location>
</feature>
<gene>
    <name evidence="2" type="ORF">OCV65_04550</name>
</gene>
<evidence type="ECO:0000313" key="3">
    <source>
        <dbReference type="Proteomes" id="UP001207605"/>
    </source>
</evidence>
<proteinExistence type="predicted"/>
<protein>
    <recommendedName>
        <fullName evidence="4">Lipoprotein</fullName>
    </recommendedName>
</protein>
<reference evidence="2 3" key="1">
    <citation type="journal article" date="2021" name="ISME Commun">
        <title>Automated analysis of genomic sequences facilitates high-throughput and comprehensive description of bacteria.</title>
        <authorList>
            <person name="Hitch T.C.A."/>
        </authorList>
    </citation>
    <scope>NUCLEOTIDE SEQUENCE [LARGE SCALE GENOMIC DNA]</scope>
    <source>
        <strain evidence="2 3">Sanger_02</strain>
    </source>
</reference>
<dbReference type="PROSITE" id="PS51257">
    <property type="entry name" value="PROKAR_LIPOPROTEIN"/>
    <property type="match status" value="1"/>
</dbReference>
<sequence length="200" mass="22639">MKRTGIGIWLLVAVVLISGCGKQTDNGKGINNGKTVDKVIESQVKKEEQKKTEESTKEDTQKNDQQNTDTQTPESVQGSVNAPEASVDVDLSVMDSDMIYATVYQMMSDPEQYVGKTFRIEGKFYVTYDEMTKNQYYYCVIKDATECCAQGLEFVWGDGSHIYPDEYPTDGTEVVVDGTFELYMEKDSRYCRLANADFYF</sequence>